<dbReference type="AlphaFoldDB" id="X1A5G3"/>
<sequence>DIVDKFKYLGIVFDPNLSWCEHVNYLSSNISKRIGVICRVKNYICHPLAYICNLSIFTSVFLSKWKMAKVTPIYKDGDKSDVSNYRPISVLPIISKILER</sequence>
<name>X1A5G3_9ZZZZ</name>
<reference evidence="1" key="1">
    <citation type="journal article" date="2014" name="Front. Microbiol.">
        <title>High frequency of phylogenetically diverse reductive dehalogenase-homologous genes in deep subseafloor sedimentary metagenomes.</title>
        <authorList>
            <person name="Kawai M."/>
            <person name="Futagami T."/>
            <person name="Toyoda A."/>
            <person name="Takaki Y."/>
            <person name="Nishi S."/>
            <person name="Hori S."/>
            <person name="Arai W."/>
            <person name="Tsubouchi T."/>
            <person name="Morono Y."/>
            <person name="Uchiyama I."/>
            <person name="Ito T."/>
            <person name="Fujiyama A."/>
            <person name="Inagaki F."/>
            <person name="Takami H."/>
        </authorList>
    </citation>
    <scope>NUCLEOTIDE SEQUENCE</scope>
    <source>
        <strain evidence="1">Expedition CK06-06</strain>
    </source>
</reference>
<evidence type="ECO:0008006" key="2">
    <source>
        <dbReference type="Google" id="ProtNLM"/>
    </source>
</evidence>
<evidence type="ECO:0000313" key="1">
    <source>
        <dbReference type="EMBL" id="GAG77400.1"/>
    </source>
</evidence>
<organism evidence="1">
    <name type="scientific">marine sediment metagenome</name>
    <dbReference type="NCBI Taxonomy" id="412755"/>
    <lineage>
        <taxon>unclassified sequences</taxon>
        <taxon>metagenomes</taxon>
        <taxon>ecological metagenomes</taxon>
    </lineage>
</organism>
<feature type="non-terminal residue" evidence="1">
    <location>
        <position position="100"/>
    </location>
</feature>
<feature type="non-terminal residue" evidence="1">
    <location>
        <position position="1"/>
    </location>
</feature>
<protein>
    <recommendedName>
        <fullName evidence="2">Reverse transcriptase domain-containing protein</fullName>
    </recommendedName>
</protein>
<dbReference type="PANTHER" id="PTHR33395">
    <property type="entry name" value="TRANSCRIPTASE, PUTATIVE-RELATED-RELATED"/>
    <property type="match status" value="1"/>
</dbReference>
<dbReference type="EMBL" id="BART01014812">
    <property type="protein sequence ID" value="GAG77400.1"/>
    <property type="molecule type" value="Genomic_DNA"/>
</dbReference>
<dbReference type="PANTHER" id="PTHR33395:SF22">
    <property type="entry name" value="REVERSE TRANSCRIPTASE DOMAIN-CONTAINING PROTEIN"/>
    <property type="match status" value="1"/>
</dbReference>
<comment type="caution">
    <text evidence="1">The sequence shown here is derived from an EMBL/GenBank/DDBJ whole genome shotgun (WGS) entry which is preliminary data.</text>
</comment>
<accession>X1A5G3</accession>
<proteinExistence type="predicted"/>
<gene>
    <name evidence="1" type="ORF">S01H4_29214</name>
</gene>